<evidence type="ECO:0000256" key="1">
    <source>
        <dbReference type="SAM" id="MobiDB-lite"/>
    </source>
</evidence>
<organism evidence="3 4">
    <name type="scientific">Actinomadura rudentiformis</name>
    <dbReference type="NCBI Taxonomy" id="359158"/>
    <lineage>
        <taxon>Bacteria</taxon>
        <taxon>Bacillati</taxon>
        <taxon>Actinomycetota</taxon>
        <taxon>Actinomycetes</taxon>
        <taxon>Streptosporangiales</taxon>
        <taxon>Thermomonosporaceae</taxon>
        <taxon>Actinomadura</taxon>
    </lineage>
</organism>
<dbReference type="RefSeq" id="WP_151565523.1">
    <property type="nucleotide sequence ID" value="NZ_WBMT01000016.1"/>
</dbReference>
<feature type="region of interest" description="Disordered" evidence="1">
    <location>
        <begin position="1"/>
        <end position="32"/>
    </location>
</feature>
<evidence type="ECO:0000313" key="3">
    <source>
        <dbReference type="EMBL" id="KAB2344495.1"/>
    </source>
</evidence>
<gene>
    <name evidence="3" type="ORF">F8566_31725</name>
</gene>
<feature type="compositionally biased region" description="Low complexity" evidence="1">
    <location>
        <begin position="10"/>
        <end position="21"/>
    </location>
</feature>
<feature type="domain" description="YdhG-like" evidence="2">
    <location>
        <begin position="47"/>
        <end position="138"/>
    </location>
</feature>
<dbReference type="InterPro" id="IPR014922">
    <property type="entry name" value="YdhG-like"/>
</dbReference>
<dbReference type="Pfam" id="PF08818">
    <property type="entry name" value="DUF1801"/>
    <property type="match status" value="1"/>
</dbReference>
<sequence>MPNKKDTAKKSGSGPKLLSGGNPQIPKGEGDKPVQAYIAAMPGWKSSVGKRLDHLVVSTVPDVHKVVKWNQPFYGNEGDGWFFAFRCYTEYIQLQFSSGTSLDPVPPKESKHEGMRYLNLREDDELDEKQFVSWIKQAQKLPGRKD</sequence>
<accession>A0A6H9YP84</accession>
<dbReference type="OrthoDB" id="9811812at2"/>
<name>A0A6H9YP84_9ACTN</name>
<evidence type="ECO:0000259" key="2">
    <source>
        <dbReference type="Pfam" id="PF08818"/>
    </source>
</evidence>
<dbReference type="EMBL" id="WBMT01000016">
    <property type="protein sequence ID" value="KAB2344495.1"/>
    <property type="molecule type" value="Genomic_DNA"/>
</dbReference>
<keyword evidence="4" id="KW-1185">Reference proteome</keyword>
<dbReference type="SUPFAM" id="SSF159888">
    <property type="entry name" value="YdhG-like"/>
    <property type="match status" value="1"/>
</dbReference>
<evidence type="ECO:0000313" key="4">
    <source>
        <dbReference type="Proteomes" id="UP000468735"/>
    </source>
</evidence>
<protein>
    <submittedName>
        <fullName evidence="3">DUF1801 domain-containing protein</fullName>
    </submittedName>
</protein>
<dbReference type="Gene3D" id="3.90.1150.200">
    <property type="match status" value="1"/>
</dbReference>
<reference evidence="3 4" key="1">
    <citation type="submission" date="2019-09" db="EMBL/GenBank/DDBJ databases">
        <title>Actinomadura physcomitrii sp. nov., a novel actinomycete isolated from moss [Physcomitrium sphaericum (Ludw) Fuernr].</title>
        <authorList>
            <person name="Zhuang X."/>
            <person name="Liu C."/>
        </authorList>
    </citation>
    <scope>NUCLEOTIDE SEQUENCE [LARGE SCALE GENOMIC DNA]</scope>
    <source>
        <strain evidence="3 4">HMC1</strain>
    </source>
</reference>
<comment type="caution">
    <text evidence="3">The sequence shown here is derived from an EMBL/GenBank/DDBJ whole genome shotgun (WGS) entry which is preliminary data.</text>
</comment>
<proteinExistence type="predicted"/>
<dbReference type="Proteomes" id="UP000468735">
    <property type="component" value="Unassembled WGS sequence"/>
</dbReference>
<dbReference type="AlphaFoldDB" id="A0A6H9YP84"/>